<accession>A0ACB8F3J6</accession>
<organism evidence="1 2">
    <name type="scientific">Sphaerodactylus townsendi</name>
    <dbReference type="NCBI Taxonomy" id="933632"/>
    <lineage>
        <taxon>Eukaryota</taxon>
        <taxon>Metazoa</taxon>
        <taxon>Chordata</taxon>
        <taxon>Craniata</taxon>
        <taxon>Vertebrata</taxon>
        <taxon>Euteleostomi</taxon>
        <taxon>Lepidosauria</taxon>
        <taxon>Squamata</taxon>
        <taxon>Bifurcata</taxon>
        <taxon>Gekkota</taxon>
        <taxon>Sphaerodactylidae</taxon>
        <taxon>Sphaerodactylus</taxon>
    </lineage>
</organism>
<proteinExistence type="predicted"/>
<protein>
    <submittedName>
        <fullName evidence="1">Uncharacterized protein</fullName>
    </submittedName>
</protein>
<sequence length="154" mass="17632">MHSMHLGQELAPFRNTMELRRTYTTAAIDDSIDGMERTPDQEAKINNEPMKHCGSSMRRGPRKGFKIEFNGDPNDLAFFLIQVSSYLEIHGDDFRSDRDRVFEIGTRLGGEAANWLISLVEEDAPEIHDLEQFLLALRHRFEDPLVEEKAQAAV</sequence>
<keyword evidence="2" id="KW-1185">Reference proteome</keyword>
<reference evidence="1" key="1">
    <citation type="submission" date="2021-08" db="EMBL/GenBank/DDBJ databases">
        <title>The first chromosome-level gecko genome reveals the dynamic sex chromosomes of Neotropical dwarf geckos (Sphaerodactylidae: Sphaerodactylus).</title>
        <authorList>
            <person name="Pinto B.J."/>
            <person name="Keating S.E."/>
            <person name="Gamble T."/>
        </authorList>
    </citation>
    <scope>NUCLEOTIDE SEQUENCE</scope>
    <source>
        <strain evidence="1">TG3544</strain>
    </source>
</reference>
<dbReference type="EMBL" id="CM037618">
    <property type="protein sequence ID" value="KAH7999712.1"/>
    <property type="molecule type" value="Genomic_DNA"/>
</dbReference>
<gene>
    <name evidence="1" type="ORF">K3G42_017722</name>
</gene>
<dbReference type="Proteomes" id="UP000827872">
    <property type="component" value="Linkage Group LG05"/>
</dbReference>
<evidence type="ECO:0000313" key="2">
    <source>
        <dbReference type="Proteomes" id="UP000827872"/>
    </source>
</evidence>
<comment type="caution">
    <text evidence="1">The sequence shown here is derived from an EMBL/GenBank/DDBJ whole genome shotgun (WGS) entry which is preliminary data.</text>
</comment>
<evidence type="ECO:0000313" key="1">
    <source>
        <dbReference type="EMBL" id="KAH7999712.1"/>
    </source>
</evidence>
<name>A0ACB8F3J6_9SAUR</name>